<comment type="caution">
    <text evidence="2">The sequence shown here is derived from an EMBL/GenBank/DDBJ whole genome shotgun (WGS) entry which is preliminary data.</text>
</comment>
<evidence type="ECO:0000313" key="2">
    <source>
        <dbReference type="EMBL" id="TKR76511.1"/>
    </source>
</evidence>
<sequence>MITNLTILAILIAITAAESRFPCREPSSDCLDVPEPIVQKVPVVHNDDMCESCSKYPTPAARQNCYHNYKCNGFSDVESETRAPLGVMRFG</sequence>
<name>A0A4U5N2I5_STECR</name>
<evidence type="ECO:0000256" key="1">
    <source>
        <dbReference type="SAM" id="SignalP"/>
    </source>
</evidence>
<keyword evidence="3" id="KW-1185">Reference proteome</keyword>
<evidence type="ECO:0000313" key="3">
    <source>
        <dbReference type="Proteomes" id="UP000298663"/>
    </source>
</evidence>
<protein>
    <submittedName>
        <fullName evidence="2">Uncharacterized protein</fullName>
    </submittedName>
</protein>
<proteinExistence type="predicted"/>
<organism evidence="2 3">
    <name type="scientific">Steinernema carpocapsae</name>
    <name type="common">Entomopathogenic nematode</name>
    <dbReference type="NCBI Taxonomy" id="34508"/>
    <lineage>
        <taxon>Eukaryota</taxon>
        <taxon>Metazoa</taxon>
        <taxon>Ecdysozoa</taxon>
        <taxon>Nematoda</taxon>
        <taxon>Chromadorea</taxon>
        <taxon>Rhabditida</taxon>
        <taxon>Tylenchina</taxon>
        <taxon>Panagrolaimomorpha</taxon>
        <taxon>Strongyloidoidea</taxon>
        <taxon>Steinernematidae</taxon>
        <taxon>Steinernema</taxon>
    </lineage>
</organism>
<dbReference type="AlphaFoldDB" id="A0A4U5N2I5"/>
<feature type="signal peptide" evidence="1">
    <location>
        <begin position="1"/>
        <end position="19"/>
    </location>
</feature>
<reference evidence="2 3" key="1">
    <citation type="journal article" date="2015" name="Genome Biol.">
        <title>Comparative genomics of Steinernema reveals deeply conserved gene regulatory networks.</title>
        <authorList>
            <person name="Dillman A.R."/>
            <person name="Macchietto M."/>
            <person name="Porter C.F."/>
            <person name="Rogers A."/>
            <person name="Williams B."/>
            <person name="Antoshechkin I."/>
            <person name="Lee M.M."/>
            <person name="Goodwin Z."/>
            <person name="Lu X."/>
            <person name="Lewis E.E."/>
            <person name="Goodrich-Blair H."/>
            <person name="Stock S.P."/>
            <person name="Adams B.J."/>
            <person name="Sternberg P.W."/>
            <person name="Mortazavi A."/>
        </authorList>
    </citation>
    <scope>NUCLEOTIDE SEQUENCE [LARGE SCALE GENOMIC DNA]</scope>
    <source>
        <strain evidence="2 3">ALL</strain>
    </source>
</reference>
<keyword evidence="1" id="KW-0732">Signal</keyword>
<accession>A0A4U5N2I5</accession>
<gene>
    <name evidence="2" type="ORF">L596_017636</name>
</gene>
<dbReference type="EMBL" id="AZBU02000005">
    <property type="protein sequence ID" value="TKR76511.1"/>
    <property type="molecule type" value="Genomic_DNA"/>
</dbReference>
<feature type="chain" id="PRO_5021035249" evidence="1">
    <location>
        <begin position="20"/>
        <end position="91"/>
    </location>
</feature>
<dbReference type="Proteomes" id="UP000298663">
    <property type="component" value="Unassembled WGS sequence"/>
</dbReference>
<reference evidence="2 3" key="2">
    <citation type="journal article" date="2019" name="G3 (Bethesda)">
        <title>Hybrid Assembly of the Genome of the Entomopathogenic Nematode Steinernema carpocapsae Identifies the X-Chromosome.</title>
        <authorList>
            <person name="Serra L."/>
            <person name="Macchietto M."/>
            <person name="Macias-Munoz A."/>
            <person name="McGill C.J."/>
            <person name="Rodriguez I.M."/>
            <person name="Rodriguez B."/>
            <person name="Murad R."/>
            <person name="Mortazavi A."/>
        </authorList>
    </citation>
    <scope>NUCLEOTIDE SEQUENCE [LARGE SCALE GENOMIC DNA]</scope>
    <source>
        <strain evidence="2 3">ALL</strain>
    </source>
</reference>